<evidence type="ECO:0000313" key="4">
    <source>
        <dbReference type="Proteomes" id="UP000435357"/>
    </source>
</evidence>
<feature type="compositionally biased region" description="Basic and acidic residues" evidence="1">
    <location>
        <begin position="309"/>
        <end position="325"/>
    </location>
</feature>
<evidence type="ECO:0000313" key="3">
    <source>
        <dbReference type="EMBL" id="KAB1066193.1"/>
    </source>
</evidence>
<evidence type="ECO:0000256" key="2">
    <source>
        <dbReference type="SAM" id="SignalP"/>
    </source>
</evidence>
<feature type="chain" id="PRO_5026948284" evidence="2">
    <location>
        <begin position="22"/>
        <end position="367"/>
    </location>
</feature>
<gene>
    <name evidence="3" type="ORF">F3059_01600</name>
</gene>
<evidence type="ECO:0000256" key="1">
    <source>
        <dbReference type="SAM" id="MobiDB-lite"/>
    </source>
</evidence>
<accession>A0A6N6MCD5</accession>
<feature type="compositionally biased region" description="Low complexity" evidence="1">
    <location>
        <begin position="246"/>
        <end position="262"/>
    </location>
</feature>
<dbReference type="EMBL" id="WACR01000001">
    <property type="protein sequence ID" value="KAB1066193.1"/>
    <property type="molecule type" value="Genomic_DNA"/>
</dbReference>
<feature type="compositionally biased region" description="Polar residues" evidence="1">
    <location>
        <begin position="263"/>
        <end position="283"/>
    </location>
</feature>
<keyword evidence="4" id="KW-1185">Reference proteome</keyword>
<organism evidence="3 4">
    <name type="scientific">Salibacter halophilus</name>
    <dbReference type="NCBI Taxonomy" id="1803916"/>
    <lineage>
        <taxon>Bacteria</taxon>
        <taxon>Pseudomonadati</taxon>
        <taxon>Bacteroidota</taxon>
        <taxon>Flavobacteriia</taxon>
        <taxon>Flavobacteriales</taxon>
        <taxon>Salibacteraceae</taxon>
        <taxon>Salibacter</taxon>
    </lineage>
</organism>
<feature type="signal peptide" evidence="2">
    <location>
        <begin position="1"/>
        <end position="21"/>
    </location>
</feature>
<feature type="compositionally biased region" description="Polar residues" evidence="1">
    <location>
        <begin position="211"/>
        <end position="232"/>
    </location>
</feature>
<keyword evidence="2" id="KW-0732">Signal</keyword>
<reference evidence="3 4" key="1">
    <citation type="submission" date="2019-09" db="EMBL/GenBank/DDBJ databases">
        <title>Genomes of Cryomorphaceae.</title>
        <authorList>
            <person name="Bowman J.P."/>
        </authorList>
    </citation>
    <scope>NUCLEOTIDE SEQUENCE [LARGE SCALE GENOMIC DNA]</scope>
    <source>
        <strain evidence="3 4">KCTC 52047</strain>
    </source>
</reference>
<sequence length="367" mass="41305">MKINRKHLLFLFAISSLGLITSCSSSKFSSTGSYEYDGVYFASNDYETPVKPQNRADESVDYYSSSADSSGSISNYDYYDPEFATRINPARGGIGSTLPNYYRSPASGFNNYSSFNTSLMFGAGSAFYSPSWRSGLYYQSNMYGSRFYDPYGSYYGGFSPYSPYSYGNTFYNHYSPFYNPYGLYSGFGPNYFGRGSYFNPSGTAAPVESKPTFNRPRNTAVRSSRTGVSQRSEPQRKPNFDRNSPYSAGKRSSASGSSNRYNPNDNRGNLNKPNFNRDNFNKISRTRSSRTGGSDRYTPNRSGNNRYTPSRDRSNSRDYTPDRSNRRYTPSRSSSPSRNISPSPRSSSPSSSPSRSRSRSRQYSPRR</sequence>
<name>A0A6N6MCD5_9FLAO</name>
<feature type="compositionally biased region" description="Polar residues" evidence="1">
    <location>
        <begin position="297"/>
        <end position="308"/>
    </location>
</feature>
<dbReference type="AlphaFoldDB" id="A0A6N6MCD5"/>
<dbReference type="RefSeq" id="WP_151166181.1">
    <property type="nucleotide sequence ID" value="NZ_WACR01000001.1"/>
</dbReference>
<dbReference type="PROSITE" id="PS51257">
    <property type="entry name" value="PROKAR_LIPOPROTEIN"/>
    <property type="match status" value="1"/>
</dbReference>
<feature type="compositionally biased region" description="Basic residues" evidence="1">
    <location>
        <begin position="356"/>
        <end position="367"/>
    </location>
</feature>
<comment type="caution">
    <text evidence="3">The sequence shown here is derived from an EMBL/GenBank/DDBJ whole genome shotgun (WGS) entry which is preliminary data.</text>
</comment>
<dbReference type="Proteomes" id="UP000435357">
    <property type="component" value="Unassembled WGS sequence"/>
</dbReference>
<feature type="region of interest" description="Disordered" evidence="1">
    <location>
        <begin position="204"/>
        <end position="367"/>
    </location>
</feature>
<feature type="compositionally biased region" description="Low complexity" evidence="1">
    <location>
        <begin position="327"/>
        <end position="355"/>
    </location>
</feature>
<protein>
    <submittedName>
        <fullName evidence="3">Uncharacterized protein</fullName>
    </submittedName>
</protein>
<proteinExistence type="predicted"/>